<dbReference type="AlphaFoldDB" id="A0AAD3NKZ6"/>
<gene>
    <name evidence="2" type="ORF">AKAME5_002570900</name>
</gene>
<proteinExistence type="predicted"/>
<evidence type="ECO:0000313" key="2">
    <source>
        <dbReference type="EMBL" id="GLD74380.1"/>
    </source>
</evidence>
<accession>A0AAD3NKZ6</accession>
<keyword evidence="3" id="KW-1185">Reference proteome</keyword>
<evidence type="ECO:0000256" key="1">
    <source>
        <dbReference type="SAM" id="MobiDB-lite"/>
    </source>
</evidence>
<comment type="caution">
    <text evidence="2">The sequence shown here is derived from an EMBL/GenBank/DDBJ whole genome shotgun (WGS) entry which is preliminary data.</text>
</comment>
<reference evidence="2" key="1">
    <citation type="submission" date="2022-08" db="EMBL/GenBank/DDBJ databases">
        <title>Genome sequencing of akame (Lates japonicus).</title>
        <authorList>
            <person name="Hashiguchi Y."/>
            <person name="Takahashi H."/>
        </authorList>
    </citation>
    <scope>NUCLEOTIDE SEQUENCE</scope>
    <source>
        <strain evidence="2">Kochi</strain>
    </source>
</reference>
<feature type="compositionally biased region" description="Basic and acidic residues" evidence="1">
    <location>
        <begin position="93"/>
        <end position="102"/>
    </location>
</feature>
<name>A0AAD3NKZ6_LATJO</name>
<dbReference type="Proteomes" id="UP001279410">
    <property type="component" value="Unassembled WGS sequence"/>
</dbReference>
<evidence type="ECO:0000313" key="3">
    <source>
        <dbReference type="Proteomes" id="UP001279410"/>
    </source>
</evidence>
<organism evidence="2 3">
    <name type="scientific">Lates japonicus</name>
    <name type="common">Japanese lates</name>
    <dbReference type="NCBI Taxonomy" id="270547"/>
    <lineage>
        <taxon>Eukaryota</taxon>
        <taxon>Metazoa</taxon>
        <taxon>Chordata</taxon>
        <taxon>Craniata</taxon>
        <taxon>Vertebrata</taxon>
        <taxon>Euteleostomi</taxon>
        <taxon>Actinopterygii</taxon>
        <taxon>Neopterygii</taxon>
        <taxon>Teleostei</taxon>
        <taxon>Neoteleostei</taxon>
        <taxon>Acanthomorphata</taxon>
        <taxon>Carangaria</taxon>
        <taxon>Carangaria incertae sedis</taxon>
        <taxon>Centropomidae</taxon>
        <taxon>Lates</taxon>
    </lineage>
</organism>
<feature type="region of interest" description="Disordered" evidence="1">
    <location>
        <begin position="93"/>
        <end position="121"/>
    </location>
</feature>
<protein>
    <submittedName>
        <fullName evidence="2">PDZ domain-containing protein 2</fullName>
    </submittedName>
</protein>
<sequence>MDVGCIWVTEVKKKVSSRCEIKLRANFAVLSVLREASATSSPQRRSPGSVSSGENGYASIYTVEHVPCRLSQSAVRMQDGFFQRWTLKSAKREQPHLEDAHGEGAGGPGHLQITEGRGSKRSPHGIIIAHREEGGAIHRWSPALEGWLLTTGPTTGGRYNRPASLVQRYAGIRHTAIAHNHTHTPV</sequence>
<dbReference type="EMBL" id="BRZM01002193">
    <property type="protein sequence ID" value="GLD74380.1"/>
    <property type="molecule type" value="Genomic_DNA"/>
</dbReference>